<dbReference type="STRING" id="1805146.AUJ27_03315"/>
<dbReference type="EMBL" id="MNUU01000063">
    <property type="protein sequence ID" value="OIO06949.1"/>
    <property type="molecule type" value="Genomic_DNA"/>
</dbReference>
<feature type="domain" description="Methyltransferase" evidence="1">
    <location>
        <begin position="44"/>
        <end position="156"/>
    </location>
</feature>
<dbReference type="Proteomes" id="UP000183192">
    <property type="component" value="Unassembled WGS sequence"/>
</dbReference>
<proteinExistence type="predicted"/>
<sequence length="204" mass="22953">MLKQEKSIIIYLEDLRLIYNIMNKIGSNTLLDTNLILAKGQVGSKERVADLGCGTTGHFIFPIAKLVGSGGKVYAVDILKTALDNVRRMAKNDNLRNIETVWTNLEIFGATKIESGSLDVAFLINTLYQSHKRAEIIREAVRMLKKDGRLVVVEWKKASSPFGPPTEERVNMDSLLIGAKKIGLRMEEEFFSGQYHYGFVFIKL</sequence>
<gene>
    <name evidence="2" type="ORF">AUJ27_03315</name>
</gene>
<dbReference type="AlphaFoldDB" id="A0A1J4T7X8"/>
<dbReference type="InterPro" id="IPR025714">
    <property type="entry name" value="Methyltranfer_dom"/>
</dbReference>
<dbReference type="CDD" id="cd02440">
    <property type="entry name" value="AdoMet_MTases"/>
    <property type="match status" value="1"/>
</dbReference>
<dbReference type="InterPro" id="IPR029063">
    <property type="entry name" value="SAM-dependent_MTases_sf"/>
</dbReference>
<comment type="caution">
    <text evidence="2">The sequence shown here is derived from an EMBL/GenBank/DDBJ whole genome shotgun (WGS) entry which is preliminary data.</text>
</comment>
<dbReference type="Gene3D" id="3.40.50.150">
    <property type="entry name" value="Vaccinia Virus protein VP39"/>
    <property type="match status" value="1"/>
</dbReference>
<accession>A0A1J4T7X8</accession>
<dbReference type="SUPFAM" id="SSF53335">
    <property type="entry name" value="S-adenosyl-L-methionine-dependent methyltransferases"/>
    <property type="match status" value="1"/>
</dbReference>
<reference evidence="2 3" key="1">
    <citation type="journal article" date="2016" name="Environ. Microbiol.">
        <title>Genomic resolution of a cold subsurface aquifer community provides metabolic insights for novel microbes adapted to high CO concentrations.</title>
        <authorList>
            <person name="Probst A.J."/>
            <person name="Castelle C.J."/>
            <person name="Singh A."/>
            <person name="Brown C.T."/>
            <person name="Anantharaman K."/>
            <person name="Sharon I."/>
            <person name="Hug L.A."/>
            <person name="Burstein D."/>
            <person name="Emerson J.B."/>
            <person name="Thomas B.C."/>
            <person name="Banfield J.F."/>
        </authorList>
    </citation>
    <scope>NUCLEOTIDE SEQUENCE [LARGE SCALE GENOMIC DNA]</scope>
    <source>
        <strain evidence="2">CG1_02_37_44</strain>
    </source>
</reference>
<organism evidence="2 3">
    <name type="scientific">Candidatus Falkowbacteria bacterium CG1_02_37_44</name>
    <dbReference type="NCBI Taxonomy" id="1805146"/>
    <lineage>
        <taxon>Bacteria</taxon>
        <taxon>Candidatus Falkowiibacteriota</taxon>
    </lineage>
</organism>
<evidence type="ECO:0000259" key="1">
    <source>
        <dbReference type="Pfam" id="PF13847"/>
    </source>
</evidence>
<protein>
    <recommendedName>
        <fullName evidence="1">Methyltransferase domain-containing protein</fullName>
    </recommendedName>
</protein>
<name>A0A1J4T7X8_9BACT</name>
<evidence type="ECO:0000313" key="2">
    <source>
        <dbReference type="EMBL" id="OIO06949.1"/>
    </source>
</evidence>
<evidence type="ECO:0000313" key="3">
    <source>
        <dbReference type="Proteomes" id="UP000183192"/>
    </source>
</evidence>
<dbReference type="Pfam" id="PF13847">
    <property type="entry name" value="Methyltransf_31"/>
    <property type="match status" value="1"/>
</dbReference>